<proteinExistence type="inferred from homology"/>
<dbReference type="AlphaFoldDB" id="L7EWC4"/>
<evidence type="ECO:0000256" key="1">
    <source>
        <dbReference type="ARBA" id="ARBA00004613"/>
    </source>
</evidence>
<dbReference type="STRING" id="85558.T45_02691"/>
<dbReference type="GO" id="GO:0004867">
    <property type="term" value="F:serine-type endopeptidase inhibitor activity"/>
    <property type="evidence" value="ECO:0007669"/>
    <property type="project" value="UniProtKB-KW"/>
</dbReference>
<evidence type="ECO:0000256" key="6">
    <source>
        <dbReference type="ARBA" id="ARBA00023157"/>
    </source>
</evidence>
<gene>
    <name evidence="9" type="ORF">STRTUCAR8_08413</name>
</gene>
<comment type="similarity">
    <text evidence="2">Belongs to the protease inhibitor I16 (SSI) family.</text>
</comment>
<keyword evidence="10" id="KW-1185">Reference proteome</keyword>
<evidence type="ECO:0000313" key="9">
    <source>
        <dbReference type="EMBL" id="ELP63713.1"/>
    </source>
</evidence>
<organism evidence="9 10">
    <name type="scientific">Streptomyces turgidiscabies (strain Car8)</name>
    <dbReference type="NCBI Taxonomy" id="698760"/>
    <lineage>
        <taxon>Bacteria</taxon>
        <taxon>Bacillati</taxon>
        <taxon>Actinomycetota</taxon>
        <taxon>Actinomycetes</taxon>
        <taxon>Kitasatosporales</taxon>
        <taxon>Streptomycetaceae</taxon>
        <taxon>Streptomyces</taxon>
    </lineage>
</organism>
<feature type="domain" description="Subtilisin inhibitor" evidence="8">
    <location>
        <begin position="68"/>
        <end position="150"/>
    </location>
</feature>
<evidence type="ECO:0000256" key="7">
    <source>
        <dbReference type="SAM" id="MobiDB-lite"/>
    </source>
</evidence>
<dbReference type="InterPro" id="IPR036819">
    <property type="entry name" value="Subtilisin_inhibitor-like_sf"/>
</dbReference>
<dbReference type="SUPFAM" id="SSF55399">
    <property type="entry name" value="Subtilisin inhibitor"/>
    <property type="match status" value="1"/>
</dbReference>
<feature type="region of interest" description="Disordered" evidence="7">
    <location>
        <begin position="1"/>
        <end position="27"/>
    </location>
</feature>
<dbReference type="PATRIC" id="fig|698760.3.peg.7396"/>
<comment type="caution">
    <text evidence="9">The sequence shown here is derived from an EMBL/GenBank/DDBJ whole genome shotgun (WGS) entry which is preliminary data.</text>
</comment>
<dbReference type="Proteomes" id="UP000010931">
    <property type="component" value="Unassembled WGS sequence"/>
</dbReference>
<sequence length="164" mass="17159">MGCGGRGADAQGMTHTISTGDTTRPDRVNRTVSTARAVRGALLAVGLLVAGSAPAQAVTREDVRDNWLYVTVSRGEPDAGDTRGTLVLCDPPQGHAQAARACADLAAADGDIGRIPPRKTLCPMLYSPVTVHARGEWNGIPREYDRTFSNGCELGARTGAVFAL</sequence>
<dbReference type="InterPro" id="IPR023549">
    <property type="entry name" value="Subtilisin_inhibitor"/>
</dbReference>
<evidence type="ECO:0000259" key="8">
    <source>
        <dbReference type="Pfam" id="PF00720"/>
    </source>
</evidence>
<dbReference type="Gene3D" id="3.30.350.10">
    <property type="entry name" value="Subtilisin inhibitor-like"/>
    <property type="match status" value="1"/>
</dbReference>
<evidence type="ECO:0000256" key="5">
    <source>
        <dbReference type="ARBA" id="ARBA00022900"/>
    </source>
</evidence>
<keyword evidence="5" id="KW-0722">Serine protease inhibitor</keyword>
<accession>L7EWC4</accession>
<keyword evidence="6" id="KW-1015">Disulfide bond</keyword>
<dbReference type="InterPro" id="IPR020054">
    <property type="entry name" value="Prot_inh_SSI_I16_CS"/>
</dbReference>
<evidence type="ECO:0000256" key="2">
    <source>
        <dbReference type="ARBA" id="ARBA00010472"/>
    </source>
</evidence>
<comment type="subcellular location">
    <subcellularLocation>
        <location evidence="1">Secreted</location>
    </subcellularLocation>
</comment>
<keyword evidence="3" id="KW-0964">Secreted</keyword>
<evidence type="ECO:0000313" key="10">
    <source>
        <dbReference type="Proteomes" id="UP000010931"/>
    </source>
</evidence>
<evidence type="ECO:0000256" key="4">
    <source>
        <dbReference type="ARBA" id="ARBA00022690"/>
    </source>
</evidence>
<dbReference type="Pfam" id="PF00720">
    <property type="entry name" value="SSI"/>
    <property type="match status" value="1"/>
</dbReference>
<evidence type="ECO:0000256" key="3">
    <source>
        <dbReference type="ARBA" id="ARBA00022525"/>
    </source>
</evidence>
<dbReference type="PROSITE" id="PS00999">
    <property type="entry name" value="SSI"/>
    <property type="match status" value="1"/>
</dbReference>
<feature type="compositionally biased region" description="Polar residues" evidence="7">
    <location>
        <begin position="13"/>
        <end position="22"/>
    </location>
</feature>
<keyword evidence="4" id="KW-0646">Protease inhibitor</keyword>
<dbReference type="GO" id="GO:0005576">
    <property type="term" value="C:extracellular region"/>
    <property type="evidence" value="ECO:0007669"/>
    <property type="project" value="UniProtKB-SubCell"/>
</dbReference>
<protein>
    <submittedName>
        <fullName evidence="9">Subtilisin inhibitor-like protein</fullName>
    </submittedName>
</protein>
<reference evidence="9 10" key="1">
    <citation type="journal article" date="2011" name="Plasmid">
        <title>Streptomyces turgidiscabies Car8 contains a modular pathogenicity island that shares virulence genes with other actinobacterial plant pathogens.</title>
        <authorList>
            <person name="Huguet-Tapia J.C."/>
            <person name="Badger J.H."/>
            <person name="Loria R."/>
            <person name="Pettis G.S."/>
        </authorList>
    </citation>
    <scope>NUCLEOTIDE SEQUENCE [LARGE SCALE GENOMIC DNA]</scope>
    <source>
        <strain evidence="9 10">Car8</strain>
    </source>
</reference>
<name>L7EWC4_STRT8</name>
<dbReference type="EMBL" id="AEJB01000508">
    <property type="protein sequence ID" value="ELP63713.1"/>
    <property type="molecule type" value="Genomic_DNA"/>
</dbReference>